<feature type="compositionally biased region" description="Basic and acidic residues" evidence="1">
    <location>
        <begin position="57"/>
        <end position="79"/>
    </location>
</feature>
<feature type="signal peptide" evidence="2">
    <location>
        <begin position="1"/>
        <end position="20"/>
    </location>
</feature>
<gene>
    <name evidence="4" type="ORF">SAMN05660653_00858</name>
</gene>
<feature type="compositionally biased region" description="Polar residues" evidence="1">
    <location>
        <begin position="96"/>
        <end position="117"/>
    </location>
</feature>
<evidence type="ECO:0000259" key="3">
    <source>
        <dbReference type="Pfam" id="PF05239"/>
    </source>
</evidence>
<dbReference type="SUPFAM" id="SSF50346">
    <property type="entry name" value="PRC-barrel domain"/>
    <property type="match status" value="1"/>
</dbReference>
<dbReference type="AlphaFoldDB" id="A0A1G6BB50"/>
<name>A0A1G6BB50_9BACT</name>
<dbReference type="PANTHER" id="PTHR36505:SF1">
    <property type="entry name" value="BLR1072 PROTEIN"/>
    <property type="match status" value="1"/>
</dbReference>
<feature type="compositionally biased region" description="Basic and acidic residues" evidence="1">
    <location>
        <begin position="24"/>
        <end position="39"/>
    </location>
</feature>
<feature type="region of interest" description="Disordered" evidence="1">
    <location>
        <begin position="23"/>
        <end position="171"/>
    </location>
</feature>
<organism evidence="4 5">
    <name type="scientific">Desulfonatronum thiosulfatophilum</name>
    <dbReference type="NCBI Taxonomy" id="617002"/>
    <lineage>
        <taxon>Bacteria</taxon>
        <taxon>Pseudomonadati</taxon>
        <taxon>Thermodesulfobacteriota</taxon>
        <taxon>Desulfovibrionia</taxon>
        <taxon>Desulfovibrionales</taxon>
        <taxon>Desulfonatronaceae</taxon>
        <taxon>Desulfonatronum</taxon>
    </lineage>
</organism>
<accession>A0A1G6BB50</accession>
<dbReference type="Proteomes" id="UP000198771">
    <property type="component" value="Unassembled WGS sequence"/>
</dbReference>
<dbReference type="OrthoDB" id="5458319at2"/>
<dbReference type="Pfam" id="PF05239">
    <property type="entry name" value="PRC"/>
    <property type="match status" value="1"/>
</dbReference>
<protein>
    <submittedName>
        <fullName evidence="4">PRC-barrel domain-containing protein</fullName>
    </submittedName>
</protein>
<sequence length="265" mass="29650">MKTLVISIVAGLLYLNPAFAQTQDTDRTTRQGQEDRGIQSDRTGPAGQGDEMWTPGEQREIDRNRSTPDLGRDAEDHTGDAAQPGMTREQRETDQNGRQTYGDQQERSTGQQNQRMNETNRRTAPGEGMDNDQQVRPRDAHEQEQPTTDPTRPHRTREGVEPQEGYDRVSPGLISVNDLQNADVYDSNHENVGNVDQVLITPQGDVERLVVDVGGFLGIGTHSVAIDIDEVEIHRGNGDDLRVYVPMTEQELEAMPEYQEGNSTW</sequence>
<keyword evidence="5" id="KW-1185">Reference proteome</keyword>
<keyword evidence="2" id="KW-0732">Signal</keyword>
<feature type="compositionally biased region" description="Basic and acidic residues" evidence="1">
    <location>
        <begin position="133"/>
        <end position="144"/>
    </location>
</feature>
<feature type="chain" id="PRO_5011596985" evidence="2">
    <location>
        <begin position="21"/>
        <end position="265"/>
    </location>
</feature>
<dbReference type="PANTHER" id="PTHR36505">
    <property type="entry name" value="BLR1072 PROTEIN"/>
    <property type="match status" value="1"/>
</dbReference>
<evidence type="ECO:0000313" key="4">
    <source>
        <dbReference type="EMBL" id="SDB17867.1"/>
    </source>
</evidence>
<dbReference type="EMBL" id="FMXO01000004">
    <property type="protein sequence ID" value="SDB17867.1"/>
    <property type="molecule type" value="Genomic_DNA"/>
</dbReference>
<dbReference type="InterPro" id="IPR027275">
    <property type="entry name" value="PRC-brl_dom"/>
</dbReference>
<dbReference type="Gene3D" id="2.30.30.240">
    <property type="entry name" value="PRC-barrel domain"/>
    <property type="match status" value="1"/>
</dbReference>
<evidence type="ECO:0000256" key="1">
    <source>
        <dbReference type="SAM" id="MobiDB-lite"/>
    </source>
</evidence>
<proteinExistence type="predicted"/>
<dbReference type="RefSeq" id="WP_092117598.1">
    <property type="nucleotide sequence ID" value="NZ_FMXO01000004.1"/>
</dbReference>
<dbReference type="InterPro" id="IPR011033">
    <property type="entry name" value="PRC_barrel-like_sf"/>
</dbReference>
<feature type="domain" description="PRC-barrel" evidence="3">
    <location>
        <begin position="173"/>
        <end position="235"/>
    </location>
</feature>
<evidence type="ECO:0000256" key="2">
    <source>
        <dbReference type="SAM" id="SignalP"/>
    </source>
</evidence>
<reference evidence="4 5" key="1">
    <citation type="submission" date="2016-10" db="EMBL/GenBank/DDBJ databases">
        <authorList>
            <person name="de Groot N.N."/>
        </authorList>
    </citation>
    <scope>NUCLEOTIDE SEQUENCE [LARGE SCALE GENOMIC DNA]</scope>
    <source>
        <strain evidence="4 5">ASO4-2</strain>
    </source>
</reference>
<evidence type="ECO:0000313" key="5">
    <source>
        <dbReference type="Proteomes" id="UP000198771"/>
    </source>
</evidence>
<dbReference type="STRING" id="617002.SAMN05660653_00858"/>